<evidence type="ECO:0000256" key="3">
    <source>
        <dbReference type="ARBA" id="ARBA00012910"/>
    </source>
</evidence>
<organism evidence="9 10">
    <name type="scientific">Pseudocercospora fuligena</name>
    <dbReference type="NCBI Taxonomy" id="685502"/>
    <lineage>
        <taxon>Eukaryota</taxon>
        <taxon>Fungi</taxon>
        <taxon>Dikarya</taxon>
        <taxon>Ascomycota</taxon>
        <taxon>Pezizomycotina</taxon>
        <taxon>Dothideomycetes</taxon>
        <taxon>Dothideomycetidae</taxon>
        <taxon>Mycosphaerellales</taxon>
        <taxon>Mycosphaerellaceae</taxon>
        <taxon>Pseudocercospora</taxon>
    </lineage>
</organism>
<reference evidence="9" key="1">
    <citation type="submission" date="2020-04" db="EMBL/GenBank/DDBJ databases">
        <title>Draft genome resource of the tomato pathogen Pseudocercospora fuligena.</title>
        <authorList>
            <person name="Zaccaron A."/>
        </authorList>
    </citation>
    <scope>NUCLEOTIDE SEQUENCE</scope>
    <source>
        <strain evidence="9">PF001</strain>
    </source>
</reference>
<dbReference type="PANTHER" id="PTHR42738:SF17">
    <property type="entry name" value="HYDROXYMETHYLGLUTARYL-COA LYASE"/>
    <property type="match status" value="1"/>
</dbReference>
<dbReference type="GO" id="GO:0006552">
    <property type="term" value="P:L-leucine catabolic process"/>
    <property type="evidence" value="ECO:0007669"/>
    <property type="project" value="TreeGrafter"/>
</dbReference>
<dbReference type="EMBL" id="JABCIY010000342">
    <property type="protein sequence ID" value="KAF7185234.1"/>
    <property type="molecule type" value="Genomic_DNA"/>
</dbReference>
<dbReference type="InterPro" id="IPR045851">
    <property type="entry name" value="AMP-bd_C_sf"/>
</dbReference>
<dbReference type="GO" id="GO:0004419">
    <property type="term" value="F:hydroxymethylglutaryl-CoA lyase activity"/>
    <property type="evidence" value="ECO:0007669"/>
    <property type="project" value="UniProtKB-EC"/>
</dbReference>
<evidence type="ECO:0000256" key="7">
    <source>
        <dbReference type="ARBA" id="ARBA00049877"/>
    </source>
</evidence>
<dbReference type="Proteomes" id="UP000660729">
    <property type="component" value="Unassembled WGS sequence"/>
</dbReference>
<dbReference type="SUPFAM" id="SSF51569">
    <property type="entry name" value="Aldolase"/>
    <property type="match status" value="1"/>
</dbReference>
<dbReference type="Pfam" id="PF00682">
    <property type="entry name" value="HMGL-like"/>
    <property type="match status" value="1"/>
</dbReference>
<comment type="similarity">
    <text evidence="2">Belongs to the HMG-CoA lyase family.</text>
</comment>
<comment type="pathway">
    <text evidence="1">Metabolic intermediate metabolism; (S)-3-hydroxy-3-methylglutaryl-CoA degradation; acetoacetate from (S)-3-hydroxy-3-methylglutaryl-CoA: step 1/1.</text>
</comment>
<dbReference type="PANTHER" id="PTHR42738">
    <property type="entry name" value="HYDROXYMETHYLGLUTARYL-COA LYASE"/>
    <property type="match status" value="1"/>
</dbReference>
<keyword evidence="5" id="KW-0843">Virulence</keyword>
<dbReference type="InterPro" id="IPR013785">
    <property type="entry name" value="Aldolase_TIM"/>
</dbReference>
<dbReference type="InterPro" id="IPR000873">
    <property type="entry name" value="AMP-dep_synth/lig_dom"/>
</dbReference>
<dbReference type="SUPFAM" id="SSF56801">
    <property type="entry name" value="Acetyl-CoA synthetase-like"/>
    <property type="match status" value="1"/>
</dbReference>
<proteinExistence type="inferred from homology"/>
<dbReference type="Gene3D" id="3.30.300.30">
    <property type="match status" value="1"/>
</dbReference>
<name>A0A8H6VEI3_9PEZI</name>
<comment type="caution">
    <text evidence="9">The sequence shown here is derived from an EMBL/GenBank/DDBJ whole genome shotgun (WGS) entry which is preliminary data.</text>
</comment>
<dbReference type="PROSITE" id="PS50991">
    <property type="entry name" value="PYR_CT"/>
    <property type="match status" value="1"/>
</dbReference>
<dbReference type="GO" id="GO:0046872">
    <property type="term" value="F:metal ion binding"/>
    <property type="evidence" value="ECO:0007669"/>
    <property type="project" value="UniProtKB-KW"/>
</dbReference>
<dbReference type="AlphaFoldDB" id="A0A8H6VEI3"/>
<dbReference type="Pfam" id="PF13193">
    <property type="entry name" value="AMP-binding_C"/>
    <property type="match status" value="1"/>
</dbReference>
<dbReference type="SUPFAM" id="SSF52096">
    <property type="entry name" value="ClpP/crotonase"/>
    <property type="match status" value="1"/>
</dbReference>
<dbReference type="InterPro" id="IPR043594">
    <property type="entry name" value="HMGL"/>
</dbReference>
<dbReference type="InterPro" id="IPR001753">
    <property type="entry name" value="Enoyl-CoA_hydra/iso"/>
</dbReference>
<dbReference type="OrthoDB" id="10253115at2759"/>
<dbReference type="EC" id="4.1.3.4" evidence="3"/>
<evidence type="ECO:0000256" key="5">
    <source>
        <dbReference type="ARBA" id="ARBA00023026"/>
    </source>
</evidence>
<dbReference type="GO" id="GO:0016874">
    <property type="term" value="F:ligase activity"/>
    <property type="evidence" value="ECO:0007669"/>
    <property type="project" value="UniProtKB-KW"/>
</dbReference>
<feature type="domain" description="Pyruvate carboxyltransferase" evidence="8">
    <location>
        <begin position="529"/>
        <end position="782"/>
    </location>
</feature>
<protein>
    <recommendedName>
        <fullName evidence="3">hydroxymethylglutaryl-CoA lyase</fullName>
        <ecNumber evidence="3">4.1.3.4</ecNumber>
    </recommendedName>
</protein>
<evidence type="ECO:0000256" key="4">
    <source>
        <dbReference type="ARBA" id="ARBA00022723"/>
    </source>
</evidence>
<keyword evidence="4" id="KW-0479">Metal-binding</keyword>
<gene>
    <name evidence="9" type="ORF">HII31_13509</name>
</gene>
<dbReference type="InterPro" id="IPR029045">
    <property type="entry name" value="ClpP/crotonase-like_dom_sf"/>
</dbReference>
<dbReference type="Gene3D" id="3.20.20.70">
    <property type="entry name" value="Aldolase class I"/>
    <property type="match status" value="1"/>
</dbReference>
<evidence type="ECO:0000256" key="1">
    <source>
        <dbReference type="ARBA" id="ARBA00005143"/>
    </source>
</evidence>
<dbReference type="InterPro" id="IPR025110">
    <property type="entry name" value="AMP-bd_C"/>
</dbReference>
<dbReference type="CDD" id="cd06558">
    <property type="entry name" value="crotonase-like"/>
    <property type="match status" value="1"/>
</dbReference>
<dbReference type="Pfam" id="PF00501">
    <property type="entry name" value="AMP-binding"/>
    <property type="match status" value="1"/>
</dbReference>
<evidence type="ECO:0000256" key="6">
    <source>
        <dbReference type="ARBA" id="ARBA00023239"/>
    </source>
</evidence>
<dbReference type="InterPro" id="IPR000891">
    <property type="entry name" value="PYR_CT"/>
</dbReference>
<keyword evidence="6" id="KW-0456">Lyase</keyword>
<evidence type="ECO:0000313" key="9">
    <source>
        <dbReference type="EMBL" id="KAF7185234.1"/>
    </source>
</evidence>
<dbReference type="Pfam" id="PF00378">
    <property type="entry name" value="ECH_1"/>
    <property type="match status" value="1"/>
</dbReference>
<dbReference type="GO" id="GO:0046951">
    <property type="term" value="P:ketone body biosynthetic process"/>
    <property type="evidence" value="ECO:0007669"/>
    <property type="project" value="TreeGrafter"/>
</dbReference>
<dbReference type="PROSITE" id="PS00455">
    <property type="entry name" value="AMP_BINDING"/>
    <property type="match status" value="1"/>
</dbReference>
<comment type="catalytic activity">
    <reaction evidence="7">
        <text>(3S)-3-hydroxy-3-methylglutaryl-CoA = acetoacetate + acetyl-CoA</text>
        <dbReference type="Rhea" id="RHEA:24404"/>
        <dbReference type="ChEBI" id="CHEBI:13705"/>
        <dbReference type="ChEBI" id="CHEBI:43074"/>
        <dbReference type="ChEBI" id="CHEBI:57288"/>
        <dbReference type="EC" id="4.1.3.4"/>
    </reaction>
</comment>
<dbReference type="CDD" id="cd07938">
    <property type="entry name" value="DRE_TIM_HMGL"/>
    <property type="match status" value="1"/>
</dbReference>
<evidence type="ECO:0000313" key="10">
    <source>
        <dbReference type="Proteomes" id="UP000660729"/>
    </source>
</evidence>
<evidence type="ECO:0000259" key="8">
    <source>
        <dbReference type="PROSITE" id="PS50991"/>
    </source>
</evidence>
<keyword evidence="10" id="KW-1185">Reference proteome</keyword>
<dbReference type="InterPro" id="IPR042099">
    <property type="entry name" value="ANL_N_sf"/>
</dbReference>
<dbReference type="Gene3D" id="3.90.226.10">
    <property type="entry name" value="2-enoyl-CoA Hydratase, Chain A, domain 1"/>
    <property type="match status" value="1"/>
</dbReference>
<dbReference type="InterPro" id="IPR020845">
    <property type="entry name" value="AMP-binding_CS"/>
</dbReference>
<accession>A0A8H6VEI3</accession>
<dbReference type="FunFam" id="3.20.20.70:FF:000071">
    <property type="entry name" value="Hydroxymethylglutaryl-CoA lyase"/>
    <property type="match status" value="1"/>
</dbReference>
<keyword evidence="9" id="KW-0436">Ligase</keyword>
<evidence type="ECO:0000256" key="2">
    <source>
        <dbReference type="ARBA" id="ARBA00009405"/>
    </source>
</evidence>
<dbReference type="Gene3D" id="3.40.50.12780">
    <property type="entry name" value="N-terminal domain of ligase-like"/>
    <property type="match status" value="1"/>
</dbReference>
<sequence length="948" mass="103202">MAKTNAYNSLSVVTGPKHPPLLKKTVLDVLKDRVEDAADRPALIIPWQQHRSSFRELQTRSGLVAKALLDLRSKRGQHIGIMADCRTVFIARFIGNRDMREHLAALQGLMDRPKSILTTAVAIGEADPHASGTDGVQTYAQFLLGAKSIFATDSLLRSLERKVSADDVLNLQLTSGTTGQPKAAMLSHLSLINNGYLVGNNLQLKADDIVCCPPPLFHCFGLVMGFLATLTHGCAIVFPSDVFDGNSTLEALLAEGCTILYGVPTMFMAVLDAQERRHCSVQTLRASLAAGTMVPETLMQKVQKLLQCPKTLIAYGMTETSPVTFMTSLEDPEEKRKRSLGRVMPHTLAKVVDHEGRILPRGERGELCTGGYALQKGYYQNEAKTKEAMSTDENGIRWMHTGDQCYIDDDGYGFITGRVKDIIIRGGENIYPGEIEDRLMQHEKVAEASVVAIKDEKYGEAVGAFLRARDGTDQRPSHEDIRGWVMSKLGRHKAPHHCFWLGDDGLPSDFPKTGSGKHKKYILSDVGSRMIFEVGPRDGLQNIAKSVPTDVKIELIRRLGRTGLRSIEITSVVSPKAVPQLSDCRSILSNGLLKELQGLRTPVLIPNLKRLETALELGVKEIAVFISATDEFSKANLQCSAEEGLRQAQEVVERARGRGLQVRGYVSCIFTDPFSGPTSPADVLHYTKALLDAGCYQLLRYLKSNGIPVSALAGHFHDTYGQAVANVWTAYLEGVRVFDSSVGGLGGCPFAPGARGNAATEDLVYMFHGAKIETGIDFEELAKTGSWICSKIGVPNSSRAGAAALAKATAPRSRVDPKTRVDWILQNAQGSELLVYRAKSDMKLVLNRPRKGNCLNKSLVELLVDQFRTIREDSSVSRVILTSTGNVFCAGMDLAEAAAAIHDESLRDQLYSRLSELLNLIDTAPQVTIAGMTGPAYGGGCGLALALI</sequence>